<dbReference type="GO" id="GO:0015293">
    <property type="term" value="F:symporter activity"/>
    <property type="evidence" value="ECO:0007669"/>
    <property type="project" value="InterPro"/>
</dbReference>
<dbReference type="PANTHER" id="PTHR11328">
    <property type="entry name" value="MAJOR FACILITATOR SUPERFAMILY DOMAIN-CONTAINING PROTEIN"/>
    <property type="match status" value="1"/>
</dbReference>
<protein>
    <submittedName>
        <fullName evidence="3">GPH family glycoside/pentoside/hexuronide:cation symporter</fullName>
    </submittedName>
</protein>
<reference evidence="3 4" key="1">
    <citation type="submission" date="2018-03" db="EMBL/GenBank/DDBJ databases">
        <title>Genomic Encyclopedia of Type Strains, Phase III (KMG-III): the genomes of soil and plant-associated and newly described type strains.</title>
        <authorList>
            <person name="Whitman W."/>
        </authorList>
    </citation>
    <scope>NUCLEOTIDE SEQUENCE [LARGE SCALE GENOMIC DNA]</scope>
    <source>
        <strain evidence="3 4">CGMCC 4.7104</strain>
    </source>
</reference>
<name>A0A2T0M5X9_9ACTN</name>
<keyword evidence="2" id="KW-0472">Membrane</keyword>
<evidence type="ECO:0000313" key="4">
    <source>
        <dbReference type="Proteomes" id="UP000238312"/>
    </source>
</evidence>
<feature type="compositionally biased region" description="Basic and acidic residues" evidence="1">
    <location>
        <begin position="475"/>
        <end position="488"/>
    </location>
</feature>
<dbReference type="InterPro" id="IPR039672">
    <property type="entry name" value="MFS_2"/>
</dbReference>
<dbReference type="SUPFAM" id="SSF103473">
    <property type="entry name" value="MFS general substrate transporter"/>
    <property type="match status" value="1"/>
</dbReference>
<feature type="region of interest" description="Disordered" evidence="1">
    <location>
        <begin position="439"/>
        <end position="498"/>
    </location>
</feature>
<comment type="caution">
    <text evidence="3">The sequence shown here is derived from an EMBL/GenBank/DDBJ whole genome shotgun (WGS) entry which is preliminary data.</text>
</comment>
<proteinExistence type="predicted"/>
<dbReference type="Gene3D" id="1.20.1250.20">
    <property type="entry name" value="MFS general substrate transporter like domains"/>
    <property type="match status" value="1"/>
</dbReference>
<keyword evidence="2" id="KW-1133">Transmembrane helix</keyword>
<feature type="transmembrane region" description="Helical" evidence="2">
    <location>
        <begin position="159"/>
        <end position="180"/>
    </location>
</feature>
<feature type="compositionally biased region" description="Pro residues" evidence="1">
    <location>
        <begin position="445"/>
        <end position="454"/>
    </location>
</feature>
<evidence type="ECO:0000256" key="2">
    <source>
        <dbReference type="SAM" id="Phobius"/>
    </source>
</evidence>
<dbReference type="PANTHER" id="PTHR11328:SF24">
    <property type="entry name" value="MAJOR FACILITATOR SUPERFAMILY (MFS) PROFILE DOMAIN-CONTAINING PROTEIN"/>
    <property type="match status" value="1"/>
</dbReference>
<feature type="transmembrane region" description="Helical" evidence="2">
    <location>
        <begin position="114"/>
        <end position="138"/>
    </location>
</feature>
<feature type="transmembrane region" description="Helical" evidence="2">
    <location>
        <begin position="374"/>
        <end position="396"/>
    </location>
</feature>
<dbReference type="RefSeq" id="WP_106251115.1">
    <property type="nucleotide sequence ID" value="NZ_PVNG01000029.1"/>
</dbReference>
<sequence length="498" mass="53049">MSEPRTTPAPGRTPAWRYAIGMLGTSIPINMIKGSMILYYVDILGLDVRAYGVVMVIYAVIDAVDNPLLGHLSDRTRSRFGRRRPWLLVGAPMLVACMIAFFSAPSSLRGMGLVLWFAVFAILCEAFDSMINANYGALLPELYPRERDRAVANGLRQGFQLVALVLSLAVTPLLTTSVFGTEESTEGFRTTAIIYGAVALVVIAFMALSARERPRYSTRERPRLLPSLWSIVRNPMFWSVGLIGACYGIAMALVLSGIQLYVRYSLGLPVVNALYLQGIVILVTAGGLVVWTRLVARRGALWAWRIAFAVLAAGFAALFFATGLVTAIAAGMLVGAGWSGMLATNDLIVARVLDADAARNGEHREGLFLSAFGFFGRLNGIVTGLALTSLGVFFGYNSGADPGADPGLAFRMYLCVYPFVLTAIGAIAARIVSVPIETPPEATDPVPPPDPGPGDGPMNGSVEGTMDEAAGPPGERPEPAGPAEERPEPAGPAAERPL</sequence>
<feature type="transmembrane region" description="Helical" evidence="2">
    <location>
        <begin position="85"/>
        <end position="102"/>
    </location>
</feature>
<dbReference type="OrthoDB" id="181905at2"/>
<feature type="transmembrane region" description="Helical" evidence="2">
    <location>
        <begin position="408"/>
        <end position="429"/>
    </location>
</feature>
<evidence type="ECO:0000313" key="3">
    <source>
        <dbReference type="EMBL" id="PRX52894.1"/>
    </source>
</evidence>
<keyword evidence="2" id="KW-0812">Transmembrane</keyword>
<dbReference type="EMBL" id="PVNG01000029">
    <property type="protein sequence ID" value="PRX52894.1"/>
    <property type="molecule type" value="Genomic_DNA"/>
</dbReference>
<organism evidence="3 4">
    <name type="scientific">Nonomuraea fuscirosea</name>
    <dbReference type="NCBI Taxonomy" id="1291556"/>
    <lineage>
        <taxon>Bacteria</taxon>
        <taxon>Bacillati</taxon>
        <taxon>Actinomycetota</taxon>
        <taxon>Actinomycetes</taxon>
        <taxon>Streptosporangiales</taxon>
        <taxon>Streptosporangiaceae</taxon>
        <taxon>Nonomuraea</taxon>
    </lineage>
</organism>
<dbReference type="GO" id="GO:0005886">
    <property type="term" value="C:plasma membrane"/>
    <property type="evidence" value="ECO:0007669"/>
    <property type="project" value="TreeGrafter"/>
</dbReference>
<feature type="transmembrane region" description="Helical" evidence="2">
    <location>
        <begin position="306"/>
        <end position="330"/>
    </location>
</feature>
<dbReference type="Proteomes" id="UP000238312">
    <property type="component" value="Unassembled WGS sequence"/>
</dbReference>
<dbReference type="Pfam" id="PF13347">
    <property type="entry name" value="MFS_2"/>
    <property type="match status" value="1"/>
</dbReference>
<feature type="transmembrane region" description="Helical" evidence="2">
    <location>
        <begin position="274"/>
        <end position="294"/>
    </location>
</feature>
<dbReference type="GO" id="GO:0008643">
    <property type="term" value="P:carbohydrate transport"/>
    <property type="evidence" value="ECO:0007669"/>
    <property type="project" value="InterPro"/>
</dbReference>
<keyword evidence="4" id="KW-1185">Reference proteome</keyword>
<feature type="transmembrane region" description="Helical" evidence="2">
    <location>
        <begin position="192"/>
        <end position="210"/>
    </location>
</feature>
<accession>A0A2T0M5X9</accession>
<feature type="transmembrane region" description="Helical" evidence="2">
    <location>
        <begin position="231"/>
        <end position="262"/>
    </location>
</feature>
<evidence type="ECO:0000256" key="1">
    <source>
        <dbReference type="SAM" id="MobiDB-lite"/>
    </source>
</evidence>
<dbReference type="InterPro" id="IPR036259">
    <property type="entry name" value="MFS_trans_sf"/>
</dbReference>
<feature type="transmembrane region" description="Helical" evidence="2">
    <location>
        <begin position="37"/>
        <end position="64"/>
    </location>
</feature>
<dbReference type="AlphaFoldDB" id="A0A2T0M5X9"/>
<gene>
    <name evidence="3" type="ORF">B0I32_12912</name>
</gene>